<dbReference type="Gene3D" id="2.40.50.1020">
    <property type="entry name" value="LytTr DNA-binding domain"/>
    <property type="match status" value="1"/>
</dbReference>
<dbReference type="RefSeq" id="WP_176785445.1">
    <property type="nucleotide sequence ID" value="NZ_FNGS01000002.1"/>
</dbReference>
<keyword evidence="5" id="KW-1185">Reference proteome</keyword>
<dbReference type="GO" id="GO:0000156">
    <property type="term" value="F:phosphorelay response regulator activity"/>
    <property type="evidence" value="ECO:0007669"/>
    <property type="project" value="InterPro"/>
</dbReference>
<dbReference type="Gene3D" id="3.40.50.2300">
    <property type="match status" value="1"/>
</dbReference>
<dbReference type="SMART" id="SM00850">
    <property type="entry name" value="LytTR"/>
    <property type="match status" value="1"/>
</dbReference>
<dbReference type="GO" id="GO:0003677">
    <property type="term" value="F:DNA binding"/>
    <property type="evidence" value="ECO:0007669"/>
    <property type="project" value="InterPro"/>
</dbReference>
<dbReference type="InterPro" id="IPR011006">
    <property type="entry name" value="CheY-like_superfamily"/>
</dbReference>
<dbReference type="PANTHER" id="PTHR37299:SF1">
    <property type="entry name" value="STAGE 0 SPORULATION PROTEIN A HOMOLOG"/>
    <property type="match status" value="1"/>
</dbReference>
<dbReference type="InterPro" id="IPR046947">
    <property type="entry name" value="LytR-like"/>
</dbReference>
<dbReference type="AlphaFoldDB" id="A0A1G9JXU0"/>
<accession>A0A1G9JXU0</accession>
<dbReference type="InterPro" id="IPR007492">
    <property type="entry name" value="LytTR_DNA-bd_dom"/>
</dbReference>
<dbReference type="Proteomes" id="UP000198901">
    <property type="component" value="Unassembled WGS sequence"/>
</dbReference>
<keyword evidence="1" id="KW-0597">Phosphoprotein</keyword>
<feature type="modified residue" description="4-aspartylphosphate" evidence="1">
    <location>
        <position position="53"/>
    </location>
</feature>
<evidence type="ECO:0000259" key="2">
    <source>
        <dbReference type="PROSITE" id="PS50110"/>
    </source>
</evidence>
<evidence type="ECO:0000313" key="5">
    <source>
        <dbReference type="Proteomes" id="UP000198901"/>
    </source>
</evidence>
<evidence type="ECO:0000313" key="4">
    <source>
        <dbReference type="EMBL" id="SDL41885.1"/>
    </source>
</evidence>
<dbReference type="Pfam" id="PF00072">
    <property type="entry name" value="Response_reg"/>
    <property type="match status" value="1"/>
</dbReference>
<dbReference type="PANTHER" id="PTHR37299">
    <property type="entry name" value="TRANSCRIPTIONAL REGULATOR-RELATED"/>
    <property type="match status" value="1"/>
</dbReference>
<dbReference type="Pfam" id="PF04397">
    <property type="entry name" value="LytTR"/>
    <property type="match status" value="1"/>
</dbReference>
<dbReference type="PROSITE" id="PS50110">
    <property type="entry name" value="RESPONSE_REGULATORY"/>
    <property type="match status" value="1"/>
</dbReference>
<dbReference type="EMBL" id="FNGS01000002">
    <property type="protein sequence ID" value="SDL41885.1"/>
    <property type="molecule type" value="Genomic_DNA"/>
</dbReference>
<evidence type="ECO:0000256" key="1">
    <source>
        <dbReference type="PROSITE-ProRule" id="PRU00169"/>
    </source>
</evidence>
<dbReference type="InterPro" id="IPR001789">
    <property type="entry name" value="Sig_transdc_resp-reg_receiver"/>
</dbReference>
<dbReference type="SUPFAM" id="SSF52172">
    <property type="entry name" value="CheY-like"/>
    <property type="match status" value="1"/>
</dbReference>
<proteinExistence type="predicted"/>
<sequence length="226" mass="25704">MRILIVEDEPLIARRLQRMLQDLLPEADITGVASLSAGLEFLDRHPIDLLFLDLNLGGEDGLQLLQTLTAGAFQTVIVSAHTERAIDAFAYGVLDFVPKPFDRERLEKALRRYTTAPVETSARYLTVRRRAGLFLVPVDDIRFIKGAGSYSEIHHQAVDLHDKNLDALSRILPPRFERVHKSYLVNMDEVKQLLVQSGSQYDLLLKDGTRIPVGRTRYKDLREKWG</sequence>
<protein>
    <submittedName>
        <fullName evidence="4">Two component transcriptional regulator, LytTR family</fullName>
    </submittedName>
</protein>
<dbReference type="SMART" id="SM00448">
    <property type="entry name" value="REC"/>
    <property type="match status" value="1"/>
</dbReference>
<feature type="domain" description="HTH LytTR-type" evidence="3">
    <location>
        <begin position="125"/>
        <end position="226"/>
    </location>
</feature>
<dbReference type="STRING" id="563176.SAMN04488090_0787"/>
<dbReference type="PROSITE" id="PS50930">
    <property type="entry name" value="HTH_LYTTR"/>
    <property type="match status" value="1"/>
</dbReference>
<reference evidence="4 5" key="1">
    <citation type="submission" date="2016-10" db="EMBL/GenBank/DDBJ databases">
        <authorList>
            <person name="de Groot N.N."/>
        </authorList>
    </citation>
    <scope>NUCLEOTIDE SEQUENCE [LARGE SCALE GENOMIC DNA]</scope>
    <source>
        <strain evidence="4 5">DSM 21668</strain>
    </source>
</reference>
<organism evidence="4 5">
    <name type="scientific">Siphonobacter aquaeclarae</name>
    <dbReference type="NCBI Taxonomy" id="563176"/>
    <lineage>
        <taxon>Bacteria</taxon>
        <taxon>Pseudomonadati</taxon>
        <taxon>Bacteroidota</taxon>
        <taxon>Cytophagia</taxon>
        <taxon>Cytophagales</taxon>
        <taxon>Cytophagaceae</taxon>
        <taxon>Siphonobacter</taxon>
    </lineage>
</organism>
<evidence type="ECO:0000259" key="3">
    <source>
        <dbReference type="PROSITE" id="PS50930"/>
    </source>
</evidence>
<gene>
    <name evidence="4" type="ORF">SAMN04488090_0787</name>
</gene>
<feature type="domain" description="Response regulatory" evidence="2">
    <location>
        <begin position="2"/>
        <end position="114"/>
    </location>
</feature>
<name>A0A1G9JXU0_9BACT</name>